<dbReference type="Proteomes" id="UP000602745">
    <property type="component" value="Unassembled WGS sequence"/>
</dbReference>
<dbReference type="EMBL" id="BMCP01000012">
    <property type="protein sequence ID" value="GGE55611.1"/>
    <property type="molecule type" value="Genomic_DNA"/>
</dbReference>
<proteinExistence type="predicted"/>
<gene>
    <name evidence="3" type="ORF">GCM10007276_35840</name>
</gene>
<keyword evidence="2" id="KW-0472">Membrane</keyword>
<reference evidence="3" key="1">
    <citation type="journal article" date="2014" name="Int. J. Syst. Evol. Microbiol.">
        <title>Complete genome sequence of Corynebacterium casei LMG S-19264T (=DSM 44701T), isolated from a smear-ripened cheese.</title>
        <authorList>
            <consortium name="US DOE Joint Genome Institute (JGI-PGF)"/>
            <person name="Walter F."/>
            <person name="Albersmeier A."/>
            <person name="Kalinowski J."/>
            <person name="Ruckert C."/>
        </authorList>
    </citation>
    <scope>NUCLEOTIDE SEQUENCE</scope>
    <source>
        <strain evidence="3">CCM 7684</strain>
    </source>
</reference>
<dbReference type="Pfam" id="PF13289">
    <property type="entry name" value="SIR2_2"/>
    <property type="match status" value="1"/>
</dbReference>
<organism evidence="3 4">
    <name type="scientific">Agaricicola taiwanensis</name>
    <dbReference type="NCBI Taxonomy" id="591372"/>
    <lineage>
        <taxon>Bacteria</taxon>
        <taxon>Pseudomonadati</taxon>
        <taxon>Pseudomonadota</taxon>
        <taxon>Alphaproteobacteria</taxon>
        <taxon>Rhodobacterales</taxon>
        <taxon>Paracoccaceae</taxon>
        <taxon>Agaricicola</taxon>
    </lineage>
</organism>
<dbReference type="InterPro" id="IPR029035">
    <property type="entry name" value="DHS-like_NAD/FAD-binding_dom"/>
</dbReference>
<dbReference type="SUPFAM" id="SSF52467">
    <property type="entry name" value="DHS-like NAD/FAD-binding domain"/>
    <property type="match status" value="1"/>
</dbReference>
<feature type="region of interest" description="Disordered" evidence="1">
    <location>
        <begin position="452"/>
        <end position="472"/>
    </location>
</feature>
<protein>
    <recommendedName>
        <fullName evidence="5">SIR2 family protein</fullName>
    </recommendedName>
</protein>
<dbReference type="AlphaFoldDB" id="A0A8J3E213"/>
<evidence type="ECO:0000256" key="1">
    <source>
        <dbReference type="SAM" id="MobiDB-lite"/>
    </source>
</evidence>
<keyword evidence="4" id="KW-1185">Reference proteome</keyword>
<evidence type="ECO:0000256" key="2">
    <source>
        <dbReference type="SAM" id="Phobius"/>
    </source>
</evidence>
<feature type="transmembrane region" description="Helical" evidence="2">
    <location>
        <begin position="21"/>
        <end position="43"/>
    </location>
</feature>
<dbReference type="Gene3D" id="3.40.50.1220">
    <property type="entry name" value="TPP-binding domain"/>
    <property type="match status" value="1"/>
</dbReference>
<keyword evidence="2" id="KW-1133">Transmembrane helix</keyword>
<evidence type="ECO:0000313" key="4">
    <source>
        <dbReference type="Proteomes" id="UP000602745"/>
    </source>
</evidence>
<sequence length="627" mass="69106">MPIKTISAAQFATPFNLRPNLVAWFLGAGASAASGIPTGYAMIRDFKAQIFCRETNLSKREIDTADPVWIDRIDAFFRQTSLLPPDGDPTEYAKAFEAVYPEARHRRQYIDDAISKGTPCFGHKVLGSLMAAGKVDCVFTTNFDPLIEESAHSANGILPVDDQNRPTVAAIDSADRAMRCLNESDWPLVAKLHGDYQSIAIKNTGSELEEQDARMRHVLVESGKRFGMVFVGYSGRDASIMEALNTVLDAPSPFPNGLYWLTSSASRLLPAVIEFLERAGAAGVDVAVVECATFDELAADIIKVTDLPKPLLDRVMEGRPTPRLVPVQIPNVKARAFPVLRYSALLLQSMPTAARRIRLSQPTTSAEVREIFKAKGCRATAAALGRELAVFGRDQEILDALAPLGPSLAGTIDLDPVADSWAMGLLYDTLVRSLARQRPLIPRYRRSGHSLVVATPRDGDDPDRTRRQQQTLSRLRDAYGTSLFGTVPKLGFPFQEGVQLKLEQVDGKWWCGFEPYTFVQLPRQDTPKTEGAEGLVAEEAPAEMGMRAERRGDPAGDWRRERWAPRYNRNWASIIGAWAQLLTETGGTTRSAFGLEEGTGIDAVFKVSPVTGFSRPSHHHTYFDRSK</sequence>
<comment type="caution">
    <text evidence="3">The sequence shown here is derived from an EMBL/GenBank/DDBJ whole genome shotgun (WGS) entry which is preliminary data.</text>
</comment>
<reference evidence="3" key="2">
    <citation type="submission" date="2020-09" db="EMBL/GenBank/DDBJ databases">
        <authorList>
            <person name="Sun Q."/>
            <person name="Sedlacek I."/>
        </authorList>
    </citation>
    <scope>NUCLEOTIDE SEQUENCE</scope>
    <source>
        <strain evidence="3">CCM 7684</strain>
    </source>
</reference>
<keyword evidence="2" id="KW-0812">Transmembrane</keyword>
<evidence type="ECO:0008006" key="5">
    <source>
        <dbReference type="Google" id="ProtNLM"/>
    </source>
</evidence>
<name>A0A8J3E213_9RHOB</name>
<accession>A0A8J3E213</accession>
<feature type="compositionally biased region" description="Basic and acidic residues" evidence="1">
    <location>
        <begin position="457"/>
        <end position="466"/>
    </location>
</feature>
<evidence type="ECO:0000313" key="3">
    <source>
        <dbReference type="EMBL" id="GGE55611.1"/>
    </source>
</evidence>